<dbReference type="InterPro" id="IPR021765">
    <property type="entry name" value="UstYa-like"/>
</dbReference>
<comment type="pathway">
    <text evidence="1">Mycotoxin biosynthesis.</text>
</comment>
<dbReference type="PANTHER" id="PTHR33365">
    <property type="entry name" value="YALI0B05434P"/>
    <property type="match status" value="1"/>
</dbReference>
<evidence type="ECO:0000313" key="4">
    <source>
        <dbReference type="Proteomes" id="UP000799640"/>
    </source>
</evidence>
<gene>
    <name evidence="3" type="ORF">EJ06DRAFT_478226</name>
</gene>
<organism evidence="3 4">
    <name type="scientific">Trichodelitschia bisporula</name>
    <dbReference type="NCBI Taxonomy" id="703511"/>
    <lineage>
        <taxon>Eukaryota</taxon>
        <taxon>Fungi</taxon>
        <taxon>Dikarya</taxon>
        <taxon>Ascomycota</taxon>
        <taxon>Pezizomycotina</taxon>
        <taxon>Dothideomycetes</taxon>
        <taxon>Dothideomycetes incertae sedis</taxon>
        <taxon>Phaeotrichales</taxon>
        <taxon>Phaeotrichaceae</taxon>
        <taxon>Trichodelitschia</taxon>
    </lineage>
</organism>
<reference evidence="3" key="1">
    <citation type="journal article" date="2020" name="Stud. Mycol.">
        <title>101 Dothideomycetes genomes: a test case for predicting lifestyles and emergence of pathogens.</title>
        <authorList>
            <person name="Haridas S."/>
            <person name="Albert R."/>
            <person name="Binder M."/>
            <person name="Bloem J."/>
            <person name="Labutti K."/>
            <person name="Salamov A."/>
            <person name="Andreopoulos B."/>
            <person name="Baker S."/>
            <person name="Barry K."/>
            <person name="Bills G."/>
            <person name="Bluhm B."/>
            <person name="Cannon C."/>
            <person name="Castanera R."/>
            <person name="Culley D."/>
            <person name="Daum C."/>
            <person name="Ezra D."/>
            <person name="Gonzalez J."/>
            <person name="Henrissat B."/>
            <person name="Kuo A."/>
            <person name="Liang C."/>
            <person name="Lipzen A."/>
            <person name="Lutzoni F."/>
            <person name="Magnuson J."/>
            <person name="Mondo S."/>
            <person name="Nolan M."/>
            <person name="Ohm R."/>
            <person name="Pangilinan J."/>
            <person name="Park H.-J."/>
            <person name="Ramirez L."/>
            <person name="Alfaro M."/>
            <person name="Sun H."/>
            <person name="Tritt A."/>
            <person name="Yoshinaga Y."/>
            <person name="Zwiers L.-H."/>
            <person name="Turgeon B."/>
            <person name="Goodwin S."/>
            <person name="Spatafora J."/>
            <person name="Crous P."/>
            <person name="Grigoriev I."/>
        </authorList>
    </citation>
    <scope>NUCLEOTIDE SEQUENCE</scope>
    <source>
        <strain evidence="3">CBS 262.69</strain>
    </source>
</reference>
<dbReference type="GO" id="GO:0043386">
    <property type="term" value="P:mycotoxin biosynthetic process"/>
    <property type="evidence" value="ECO:0007669"/>
    <property type="project" value="InterPro"/>
</dbReference>
<dbReference type="OrthoDB" id="3687641at2759"/>
<dbReference type="EMBL" id="ML996697">
    <property type="protein sequence ID" value="KAF2399358.1"/>
    <property type="molecule type" value="Genomic_DNA"/>
</dbReference>
<dbReference type="AlphaFoldDB" id="A0A6G1HTH2"/>
<comment type="similarity">
    <text evidence="2">Belongs to the ustYa family.</text>
</comment>
<evidence type="ECO:0000256" key="2">
    <source>
        <dbReference type="ARBA" id="ARBA00035112"/>
    </source>
</evidence>
<dbReference type="Proteomes" id="UP000799640">
    <property type="component" value="Unassembled WGS sequence"/>
</dbReference>
<keyword evidence="4" id="KW-1185">Reference proteome</keyword>
<protein>
    <submittedName>
        <fullName evidence="3">Uncharacterized protein</fullName>
    </submittedName>
</protein>
<proteinExistence type="inferred from homology"/>
<evidence type="ECO:0000313" key="3">
    <source>
        <dbReference type="EMBL" id="KAF2399358.1"/>
    </source>
</evidence>
<sequence>MPDAPEPSEPFHLDHCFDYLRQAVMCSGDTALEKAMVVDGERRREVLGWGVEHECRDYEAIFKFARERRSRDSFGIKGPGHQ</sequence>
<dbReference type="Pfam" id="PF11807">
    <property type="entry name" value="UstYa"/>
    <property type="match status" value="1"/>
</dbReference>
<evidence type="ECO:0000256" key="1">
    <source>
        <dbReference type="ARBA" id="ARBA00004685"/>
    </source>
</evidence>
<accession>A0A6G1HTH2</accession>
<name>A0A6G1HTH2_9PEZI</name>
<dbReference type="PANTHER" id="PTHR33365:SF4">
    <property type="entry name" value="CYCLOCHLOROTINE BIOSYNTHESIS PROTEIN O"/>
    <property type="match status" value="1"/>
</dbReference>